<proteinExistence type="predicted"/>
<feature type="compositionally biased region" description="Acidic residues" evidence="1">
    <location>
        <begin position="45"/>
        <end position="56"/>
    </location>
</feature>
<evidence type="ECO:0000313" key="2">
    <source>
        <dbReference type="EMBL" id="KOF13579.1"/>
    </source>
</evidence>
<feature type="region of interest" description="Disordered" evidence="1">
    <location>
        <begin position="277"/>
        <end position="307"/>
    </location>
</feature>
<comment type="caution">
    <text evidence="2">The sequence shown here is derived from an EMBL/GenBank/DDBJ whole genome shotgun (WGS) entry which is preliminary data.</text>
</comment>
<feature type="compositionally biased region" description="Low complexity" evidence="1">
    <location>
        <begin position="280"/>
        <end position="290"/>
    </location>
</feature>
<sequence>MMNDSANLPYGGRKNVDRSTDLDDPENLNFREPHVDDWANPELYGPDDDGETDAAIDDGLTSGDPADLDDEPAEPDEDEAANDAEDFLVRLKGGEDVPLSELKLGYMRDRDYRHKTQDIANRGRALEGMANRVAQSANAFANLLASQIPPEPPEHMAALDPDGYRRQWGLHQAGLERIDEILAIAEGPANVVDALASAASDDELEAENAKLIEAFPETANEEGRLAFFSGAFDVARVLGFSEEEVREVADHRMFKLAHYARLGLAAEQAKTRAMAKLKRAPSPVARPRPAAKTERSPRESLEAMKRLSKTGSIRDAMAVDFD</sequence>
<feature type="region of interest" description="Disordered" evidence="1">
    <location>
        <begin position="1"/>
        <end position="80"/>
    </location>
</feature>
<dbReference type="Proteomes" id="UP000037425">
    <property type="component" value="Unassembled WGS sequence"/>
</dbReference>
<dbReference type="AlphaFoldDB" id="A0A0L8BG67"/>
<evidence type="ECO:0000313" key="3">
    <source>
        <dbReference type="Proteomes" id="UP000037425"/>
    </source>
</evidence>
<organism evidence="2 3">
    <name type="scientific">Ensifer adhaerens</name>
    <name type="common">Sinorhizobium morelense</name>
    <dbReference type="NCBI Taxonomy" id="106592"/>
    <lineage>
        <taxon>Bacteria</taxon>
        <taxon>Pseudomonadati</taxon>
        <taxon>Pseudomonadota</taxon>
        <taxon>Alphaproteobacteria</taxon>
        <taxon>Hyphomicrobiales</taxon>
        <taxon>Rhizobiaceae</taxon>
        <taxon>Sinorhizobium/Ensifer group</taxon>
        <taxon>Ensifer</taxon>
    </lineage>
</organism>
<evidence type="ECO:0000256" key="1">
    <source>
        <dbReference type="SAM" id="MobiDB-lite"/>
    </source>
</evidence>
<reference evidence="3" key="1">
    <citation type="submission" date="2015-07" db="EMBL/GenBank/DDBJ databases">
        <title>Whole genome sequence of an Ensifer adhaerens strain isolated from a cave pool in the Wind Cave National Park.</title>
        <authorList>
            <person name="Eng W.W.H."/>
            <person name="Gan H.M."/>
            <person name="Barton H.A."/>
            <person name="Savka M.A."/>
        </authorList>
    </citation>
    <scope>NUCLEOTIDE SEQUENCE [LARGE SCALE GENOMIC DNA]</scope>
    <source>
        <strain evidence="3">SD006</strain>
    </source>
</reference>
<dbReference type="RefSeq" id="WP_053252570.1">
    <property type="nucleotide sequence ID" value="NZ_LGAP01000035.1"/>
</dbReference>
<accession>A0A0L8BG67</accession>
<gene>
    <name evidence="2" type="ORF">AC244_30540</name>
</gene>
<dbReference type="PATRIC" id="fig|106592.7.peg.5282"/>
<feature type="compositionally biased region" description="Basic and acidic residues" evidence="1">
    <location>
        <begin position="291"/>
        <end position="305"/>
    </location>
</feature>
<feature type="compositionally biased region" description="Acidic residues" evidence="1">
    <location>
        <begin position="66"/>
        <end position="80"/>
    </location>
</feature>
<name>A0A0L8BG67_ENSAD</name>
<dbReference type="EMBL" id="LGAP01000035">
    <property type="protein sequence ID" value="KOF13579.1"/>
    <property type="molecule type" value="Genomic_DNA"/>
</dbReference>
<protein>
    <submittedName>
        <fullName evidence="2">Uncharacterized protein</fullName>
    </submittedName>
</protein>
<dbReference type="OrthoDB" id="8273380at2"/>